<name>A0AAE3FXY8_9EURY</name>
<keyword evidence="3" id="KW-1185">Reference proteome</keyword>
<dbReference type="Pfam" id="PF23921">
    <property type="entry name" value="DUF7260"/>
    <property type="match status" value="1"/>
</dbReference>
<proteinExistence type="predicted"/>
<gene>
    <name evidence="2" type="ORF">AArcSt2_11760</name>
</gene>
<accession>A0AAE3FXY8</accession>
<organism evidence="2 3">
    <name type="scientific">Natronocalculus amylovorans</name>
    <dbReference type="NCBI Taxonomy" id="2917812"/>
    <lineage>
        <taxon>Archaea</taxon>
        <taxon>Methanobacteriati</taxon>
        <taxon>Methanobacteriota</taxon>
        <taxon>Stenosarchaea group</taxon>
        <taxon>Halobacteria</taxon>
        <taxon>Halobacteriales</taxon>
        <taxon>Haloferacaceae</taxon>
        <taxon>Natronocalculus</taxon>
    </lineage>
</organism>
<dbReference type="AlphaFoldDB" id="A0AAE3FXY8"/>
<dbReference type="EMBL" id="JAKRVX010000004">
    <property type="protein sequence ID" value="MCL9817622.1"/>
    <property type="molecule type" value="Genomic_DNA"/>
</dbReference>
<evidence type="ECO:0000313" key="2">
    <source>
        <dbReference type="EMBL" id="MCL9817622.1"/>
    </source>
</evidence>
<dbReference type="InterPro" id="IPR055684">
    <property type="entry name" value="DUF7260"/>
</dbReference>
<sequence length="247" mass="28022">MSSHLEPAYNCVREERRRVDDERTAFKTFLRRLDRITVESTNTQLSPSGMTVNTANTTGVPPKLQSAYESTVMAVPHYDIDYDEPFEVHFGAEFSDKLTAMLSVSPAFTPQLRGAVIAGAQKNYKERAEFVTRLDQELESLLTAQTEATSIYEKIEVNDHTPLSNRSFNELLALYALVCRQQDRLDELAVSRQHTIARVNHGINSNLVDLHTYLYDEPTFPVLAAIAELATTLHTAQSRIERELIYR</sequence>
<feature type="domain" description="DUF7260" evidence="1">
    <location>
        <begin position="4"/>
        <end position="237"/>
    </location>
</feature>
<reference evidence="2" key="1">
    <citation type="journal article" date="2022" name="Syst. Appl. Microbiol.">
        <title>Natronocalculus amylovorans gen. nov., sp. nov., and Natranaeroarchaeum aerophilus sp. nov., dominant culturable amylolytic natronoarchaea from hypersaline soda lakes in southwestern Siberia.</title>
        <authorList>
            <person name="Sorokin D.Y."/>
            <person name="Elcheninov A.G."/>
            <person name="Khizhniak T.V."/>
            <person name="Koenen M."/>
            <person name="Bale N.J."/>
            <person name="Damste J.S.S."/>
            <person name="Kublanov I.V."/>
        </authorList>
    </citation>
    <scope>NUCLEOTIDE SEQUENCE</scope>
    <source>
        <strain evidence="2">AArc-St2</strain>
    </source>
</reference>
<protein>
    <recommendedName>
        <fullName evidence="1">DUF7260 domain-containing protein</fullName>
    </recommendedName>
</protein>
<evidence type="ECO:0000313" key="3">
    <source>
        <dbReference type="Proteomes" id="UP001203207"/>
    </source>
</evidence>
<comment type="caution">
    <text evidence="2">The sequence shown here is derived from an EMBL/GenBank/DDBJ whole genome shotgun (WGS) entry which is preliminary data.</text>
</comment>
<reference evidence="2" key="2">
    <citation type="submission" date="2022-02" db="EMBL/GenBank/DDBJ databases">
        <authorList>
            <person name="Elcheninov A.G."/>
            <person name="Sorokin D.Y."/>
            <person name="Kublanov I.V."/>
        </authorList>
    </citation>
    <scope>NUCLEOTIDE SEQUENCE</scope>
    <source>
        <strain evidence="2">AArc-St2</strain>
    </source>
</reference>
<dbReference type="Proteomes" id="UP001203207">
    <property type="component" value="Unassembled WGS sequence"/>
</dbReference>
<dbReference type="RefSeq" id="WP_250584853.1">
    <property type="nucleotide sequence ID" value="NZ_JAKRVX010000004.1"/>
</dbReference>
<evidence type="ECO:0000259" key="1">
    <source>
        <dbReference type="Pfam" id="PF23921"/>
    </source>
</evidence>